<dbReference type="EMBL" id="CP026995">
    <property type="protein sequence ID" value="QLH06513.1"/>
    <property type="molecule type" value="Genomic_DNA"/>
</dbReference>
<evidence type="ECO:0000313" key="1">
    <source>
        <dbReference type="EMBL" id="QLH06513.1"/>
    </source>
</evidence>
<dbReference type="KEGG" id="nue:C5F50_05075"/>
<organism evidence="1 2">
    <name type="scientific">Nitrosopumilus ureiphilus</name>
    <dbReference type="NCBI Taxonomy" id="1470067"/>
    <lineage>
        <taxon>Archaea</taxon>
        <taxon>Nitrososphaerota</taxon>
        <taxon>Nitrososphaeria</taxon>
        <taxon>Nitrosopumilales</taxon>
        <taxon>Nitrosopumilaceae</taxon>
        <taxon>Nitrosopumilus</taxon>
    </lineage>
</organism>
<proteinExistence type="predicted"/>
<dbReference type="Proteomes" id="UP000509478">
    <property type="component" value="Chromosome"/>
</dbReference>
<sequence length="114" mass="12931">MSVEPDITIRDTSLTPDEIHKIRSIAKESVKNSPTFNFDGKESSLKLISIDAVKNNIRVDLKFVSENIGYGNRSDALLLTGPVTHHVRMYLNSESFDVLSRHTDYKKSNEGLWH</sequence>
<gene>
    <name evidence="1" type="ORF">C5F50_05075</name>
</gene>
<accession>A0A7D5M4R2</accession>
<keyword evidence="2" id="KW-1185">Reference proteome</keyword>
<name>A0A7D5M4R2_9ARCH</name>
<protein>
    <submittedName>
        <fullName evidence="1">Uncharacterized protein</fullName>
    </submittedName>
</protein>
<evidence type="ECO:0000313" key="2">
    <source>
        <dbReference type="Proteomes" id="UP000509478"/>
    </source>
</evidence>
<dbReference type="AlphaFoldDB" id="A0A7D5M4R2"/>
<reference evidence="1 2" key="1">
    <citation type="submission" date="2018-02" db="EMBL/GenBank/DDBJ databases">
        <title>Complete genome of Nitrosopumilus ureaphilus PS0.</title>
        <authorList>
            <person name="Qin W."/>
            <person name="Zheng Y."/>
            <person name="Stahl D.A."/>
        </authorList>
    </citation>
    <scope>NUCLEOTIDE SEQUENCE [LARGE SCALE GENOMIC DNA]</scope>
    <source>
        <strain evidence="1 2">PS0</strain>
    </source>
</reference>